<dbReference type="Proteomes" id="UP000294847">
    <property type="component" value="Chromosome 5"/>
</dbReference>
<accession>A0A4V1C7A1</accession>
<sequence length="152" mass="16704">APAETVCRIIRSVATGIRQAGCSGSLRTESPRVAADESRERLQRLAPNKVERQPFLWTEFWDLLMAIDGPLQPYEKTPTPSEVGGSGAKELQQPPALKFEDEKDGPEATGRNKILEEYGIGMVWCTIHHQHFADSKSRAGSIGVFAGTTRIV</sequence>
<proteinExistence type="predicted"/>
<gene>
    <name evidence="2" type="ORF">PoMZ_11551</name>
</gene>
<protein>
    <submittedName>
        <fullName evidence="2">Uncharacterized protein</fullName>
    </submittedName>
</protein>
<evidence type="ECO:0000256" key="1">
    <source>
        <dbReference type="SAM" id="MobiDB-lite"/>
    </source>
</evidence>
<feature type="non-terminal residue" evidence="2">
    <location>
        <position position="1"/>
    </location>
</feature>
<reference evidence="2 3" key="1">
    <citation type="journal article" date="2019" name="Mol. Biol. Evol.">
        <title>Blast fungal genomes show frequent chromosomal changes, gene gains and losses, and effector gene turnover.</title>
        <authorList>
            <person name="Gomez Luciano L.B."/>
            <person name="Jason Tsai I."/>
            <person name="Chuma I."/>
            <person name="Tosa Y."/>
            <person name="Chen Y.H."/>
            <person name="Li J.Y."/>
            <person name="Li M.Y."/>
            <person name="Jade Lu M.Y."/>
            <person name="Nakayashiki H."/>
            <person name="Li W.H."/>
        </authorList>
    </citation>
    <scope>NUCLEOTIDE SEQUENCE [LARGE SCALE GENOMIC DNA]</scope>
    <source>
        <strain evidence="2">MZ5-1-6</strain>
    </source>
</reference>
<evidence type="ECO:0000313" key="2">
    <source>
        <dbReference type="EMBL" id="QBZ62668.1"/>
    </source>
</evidence>
<organism evidence="2 3">
    <name type="scientific">Pyricularia oryzae</name>
    <name type="common">Rice blast fungus</name>
    <name type="synonym">Magnaporthe oryzae</name>
    <dbReference type="NCBI Taxonomy" id="318829"/>
    <lineage>
        <taxon>Eukaryota</taxon>
        <taxon>Fungi</taxon>
        <taxon>Dikarya</taxon>
        <taxon>Ascomycota</taxon>
        <taxon>Pezizomycotina</taxon>
        <taxon>Sordariomycetes</taxon>
        <taxon>Sordariomycetidae</taxon>
        <taxon>Magnaporthales</taxon>
        <taxon>Pyriculariaceae</taxon>
        <taxon>Pyricularia</taxon>
    </lineage>
</organism>
<dbReference type="EMBL" id="CP034208">
    <property type="protein sequence ID" value="QBZ62668.1"/>
    <property type="molecule type" value="Genomic_DNA"/>
</dbReference>
<evidence type="ECO:0000313" key="3">
    <source>
        <dbReference type="Proteomes" id="UP000294847"/>
    </source>
</evidence>
<dbReference type="AlphaFoldDB" id="A0A4V1C7A1"/>
<name>A0A4V1C7A1_PYROR</name>
<feature type="region of interest" description="Disordered" evidence="1">
    <location>
        <begin position="72"/>
        <end position="109"/>
    </location>
</feature>